<gene>
    <name evidence="1" type="ORF">QO014_003462</name>
</gene>
<dbReference type="EMBL" id="JAUSVO010000005">
    <property type="protein sequence ID" value="MDQ0439061.1"/>
    <property type="molecule type" value="Genomic_DNA"/>
</dbReference>
<dbReference type="RefSeq" id="WP_266349965.1">
    <property type="nucleotide sequence ID" value="NZ_JAPKNG010000005.1"/>
</dbReference>
<accession>A0ABU0HC16</accession>
<dbReference type="PIRSF" id="PIRSF030771">
    <property type="entry name" value="UCP030771"/>
    <property type="match status" value="1"/>
</dbReference>
<reference evidence="1 2" key="1">
    <citation type="submission" date="2023-07" db="EMBL/GenBank/DDBJ databases">
        <title>Genomic Encyclopedia of Type Strains, Phase IV (KMG-IV): sequencing the most valuable type-strain genomes for metagenomic binning, comparative biology and taxonomic classification.</title>
        <authorList>
            <person name="Goeker M."/>
        </authorList>
    </citation>
    <scope>NUCLEOTIDE SEQUENCE [LARGE SCALE GENOMIC DNA]</scope>
    <source>
        <strain evidence="1 2">B6-8</strain>
    </source>
</reference>
<dbReference type="InterPro" id="IPR011231">
    <property type="entry name" value="Phage_VT1-Sakai_H0018"/>
</dbReference>
<dbReference type="Proteomes" id="UP001241603">
    <property type="component" value="Unassembled WGS sequence"/>
</dbReference>
<protein>
    <submittedName>
        <fullName evidence="1">RecA/RadA family phage recombinase</fullName>
    </submittedName>
</protein>
<name>A0ABU0HC16_9HYPH</name>
<organism evidence="1 2">
    <name type="scientific">Kaistia dalseonensis</name>
    <dbReference type="NCBI Taxonomy" id="410840"/>
    <lineage>
        <taxon>Bacteria</taxon>
        <taxon>Pseudomonadati</taxon>
        <taxon>Pseudomonadota</taxon>
        <taxon>Alphaproteobacteria</taxon>
        <taxon>Hyphomicrobiales</taxon>
        <taxon>Kaistiaceae</taxon>
        <taxon>Kaistia</taxon>
    </lineage>
</organism>
<sequence length="108" mass="10902">MKNYIQSGDTVTAPAPAGGTVSGLLYVIGSLIGVATITAVEGVNVPFKTSGVYELPKTSALAIAVGDAVYWDAANKVVNKTSAGNTLVGYATEAAANPSAVGRFRLNV</sequence>
<proteinExistence type="predicted"/>
<keyword evidence="2" id="KW-1185">Reference proteome</keyword>
<evidence type="ECO:0000313" key="2">
    <source>
        <dbReference type="Proteomes" id="UP001241603"/>
    </source>
</evidence>
<evidence type="ECO:0000313" key="1">
    <source>
        <dbReference type="EMBL" id="MDQ0439061.1"/>
    </source>
</evidence>
<comment type="caution">
    <text evidence="1">The sequence shown here is derived from an EMBL/GenBank/DDBJ whole genome shotgun (WGS) entry which is preliminary data.</text>
</comment>
<dbReference type="Pfam" id="PF09956">
    <property type="entry name" value="Phage_cement_2"/>
    <property type="match status" value="1"/>
</dbReference>